<dbReference type="PANTHER" id="PTHR21366:SF14">
    <property type="entry name" value="GLYOXALASE DOMAIN-CONTAINING PROTEIN 5"/>
    <property type="match status" value="1"/>
</dbReference>
<sequence length="185" mass="20377">MTSLPTVDFDAPAAKVLSPATLAHVVLRTANLQLMADFYTEFLGASITYGNDVISFVTYDEEHHRIALVGFSSAAPKNPSSCGLEHIAFTYASLAELLLAYRHRKARGILPARCVNHGPATSIYYKDPDGNMLETQVDNFDTVDKATVFIMGDNFAENPIGVDFDAEKLIAALQRGEYERMLKTR</sequence>
<dbReference type="RefSeq" id="XP_056056616.1">
    <property type="nucleotide sequence ID" value="XM_056202012.1"/>
</dbReference>
<evidence type="ECO:0000313" key="3">
    <source>
        <dbReference type="EMBL" id="KAJ4158249.1"/>
    </source>
</evidence>
<comment type="caution">
    <text evidence="3">The sequence shown here is derived from an EMBL/GenBank/DDBJ whole genome shotgun (WGS) entry which is preliminary data.</text>
</comment>
<evidence type="ECO:0000259" key="2">
    <source>
        <dbReference type="PROSITE" id="PS51819"/>
    </source>
</evidence>
<dbReference type="Proteomes" id="UP001144673">
    <property type="component" value="Unassembled WGS sequence"/>
</dbReference>
<organism evidence="3 4">
    <name type="scientific">Akanthomyces muscarius</name>
    <name type="common">Entomopathogenic fungus</name>
    <name type="synonym">Lecanicillium muscarium</name>
    <dbReference type="NCBI Taxonomy" id="2231603"/>
    <lineage>
        <taxon>Eukaryota</taxon>
        <taxon>Fungi</taxon>
        <taxon>Dikarya</taxon>
        <taxon>Ascomycota</taxon>
        <taxon>Pezizomycotina</taxon>
        <taxon>Sordariomycetes</taxon>
        <taxon>Hypocreomycetidae</taxon>
        <taxon>Hypocreales</taxon>
        <taxon>Cordycipitaceae</taxon>
        <taxon>Akanthomyces</taxon>
    </lineage>
</organism>
<dbReference type="KEGG" id="amus:LMH87_008782"/>
<keyword evidence="4" id="KW-1185">Reference proteome</keyword>
<name>A0A9W8QH08_AKAMU</name>
<dbReference type="InterPro" id="IPR004360">
    <property type="entry name" value="Glyas_Fos-R_dOase_dom"/>
</dbReference>
<dbReference type="Pfam" id="PF00903">
    <property type="entry name" value="Glyoxalase"/>
    <property type="match status" value="1"/>
</dbReference>
<dbReference type="EMBL" id="JAJHUN010000006">
    <property type="protein sequence ID" value="KAJ4158249.1"/>
    <property type="molecule type" value="Genomic_DNA"/>
</dbReference>
<dbReference type="SUPFAM" id="SSF54593">
    <property type="entry name" value="Glyoxalase/Bleomycin resistance protein/Dihydroxybiphenyl dioxygenase"/>
    <property type="match status" value="1"/>
</dbReference>
<dbReference type="Gene3D" id="3.10.180.10">
    <property type="entry name" value="2,3-Dihydroxybiphenyl 1,2-Dioxygenase, domain 1"/>
    <property type="match status" value="1"/>
</dbReference>
<dbReference type="GeneID" id="80895941"/>
<comment type="similarity">
    <text evidence="1">Belongs to the glyoxalase I family.</text>
</comment>
<proteinExistence type="inferred from homology"/>
<evidence type="ECO:0000313" key="4">
    <source>
        <dbReference type="Proteomes" id="UP001144673"/>
    </source>
</evidence>
<reference evidence="3" key="1">
    <citation type="journal article" date="2023" name="Access Microbiol">
        <title>De-novo genome assembly for Akanthomyces muscarius, a biocontrol agent of insect agricultural pests.</title>
        <authorList>
            <person name="Erdos Z."/>
            <person name="Studholme D.J."/>
            <person name="Raymond B."/>
            <person name="Sharma M."/>
        </authorList>
    </citation>
    <scope>NUCLEOTIDE SEQUENCE</scope>
    <source>
        <strain evidence="3">Ve6</strain>
    </source>
</reference>
<evidence type="ECO:0000256" key="1">
    <source>
        <dbReference type="ARBA" id="ARBA00010363"/>
    </source>
</evidence>
<gene>
    <name evidence="3" type="ORF">LMH87_008782</name>
</gene>
<dbReference type="InterPro" id="IPR050383">
    <property type="entry name" value="GlyoxalaseI/FosfomycinResist"/>
</dbReference>
<dbReference type="PROSITE" id="PS51819">
    <property type="entry name" value="VOC"/>
    <property type="match status" value="1"/>
</dbReference>
<dbReference type="InterPro" id="IPR037523">
    <property type="entry name" value="VOC_core"/>
</dbReference>
<protein>
    <recommendedName>
        <fullName evidence="2">VOC domain-containing protein</fullName>
    </recommendedName>
</protein>
<feature type="domain" description="VOC" evidence="2">
    <location>
        <begin position="21"/>
        <end position="138"/>
    </location>
</feature>
<accession>A0A9W8QH08</accession>
<dbReference type="InterPro" id="IPR029068">
    <property type="entry name" value="Glyas_Bleomycin-R_OHBP_Dase"/>
</dbReference>
<dbReference type="PANTHER" id="PTHR21366">
    <property type="entry name" value="GLYOXALASE FAMILY PROTEIN"/>
    <property type="match status" value="1"/>
</dbReference>
<dbReference type="AlphaFoldDB" id="A0A9W8QH08"/>